<feature type="domain" description="Methyltransferase type 11" evidence="2">
    <location>
        <begin position="145"/>
        <end position="199"/>
    </location>
</feature>
<evidence type="ECO:0000313" key="4">
    <source>
        <dbReference type="EMBL" id="PKA67249.1"/>
    </source>
</evidence>
<gene>
    <name evidence="4" type="ORF">AXF42_Ash004741</name>
</gene>
<dbReference type="PANTHER" id="PTHR44843">
    <property type="entry name" value="METHYLTRANSFERASE"/>
    <property type="match status" value="1"/>
</dbReference>
<evidence type="ECO:0000313" key="5">
    <source>
        <dbReference type="Proteomes" id="UP000236161"/>
    </source>
</evidence>
<dbReference type="SUPFAM" id="SSF53335">
    <property type="entry name" value="S-adenosyl-L-methionine-dependent methyltransferases"/>
    <property type="match status" value="2"/>
</dbReference>
<reference evidence="4 5" key="1">
    <citation type="journal article" date="2017" name="Nature">
        <title>The Apostasia genome and the evolution of orchids.</title>
        <authorList>
            <person name="Zhang G.Q."/>
            <person name="Liu K.W."/>
            <person name="Li Z."/>
            <person name="Lohaus R."/>
            <person name="Hsiao Y.Y."/>
            <person name="Niu S.C."/>
            <person name="Wang J.Y."/>
            <person name="Lin Y.C."/>
            <person name="Xu Q."/>
            <person name="Chen L.J."/>
            <person name="Yoshida K."/>
            <person name="Fujiwara S."/>
            <person name="Wang Z.W."/>
            <person name="Zhang Y.Q."/>
            <person name="Mitsuda N."/>
            <person name="Wang M."/>
            <person name="Liu G.H."/>
            <person name="Pecoraro L."/>
            <person name="Huang H.X."/>
            <person name="Xiao X.J."/>
            <person name="Lin M."/>
            <person name="Wu X.Y."/>
            <person name="Wu W.L."/>
            <person name="Chen Y.Y."/>
            <person name="Chang S.B."/>
            <person name="Sakamoto S."/>
            <person name="Ohme-Takagi M."/>
            <person name="Yagi M."/>
            <person name="Zeng S.J."/>
            <person name="Shen C.Y."/>
            <person name="Yeh C.M."/>
            <person name="Luo Y.B."/>
            <person name="Tsai W.C."/>
            <person name="Van de Peer Y."/>
            <person name="Liu Z.J."/>
        </authorList>
    </citation>
    <scope>NUCLEOTIDE SEQUENCE [LARGE SCALE GENOMIC DNA]</scope>
    <source>
        <strain evidence="5">cv. Shenzhen</strain>
        <tissue evidence="4">Stem</tissue>
    </source>
</reference>
<dbReference type="GO" id="GO:0008757">
    <property type="term" value="F:S-adenosylmethionine-dependent methyltransferase activity"/>
    <property type="evidence" value="ECO:0007669"/>
    <property type="project" value="InterPro"/>
</dbReference>
<dbReference type="InterPro" id="IPR057192">
    <property type="entry name" value="DUF7870"/>
</dbReference>
<evidence type="ECO:0000256" key="1">
    <source>
        <dbReference type="SAM" id="Phobius"/>
    </source>
</evidence>
<protein>
    <submittedName>
        <fullName evidence="4">Uncharacterized protein</fullName>
    </submittedName>
</protein>
<dbReference type="PANTHER" id="PTHR44843:SF14">
    <property type="entry name" value="METHYLTRANSFERASE TYPE 11 DOMAIN-CONTAINING PROTEIN"/>
    <property type="match status" value="1"/>
</dbReference>
<feature type="transmembrane region" description="Helical" evidence="1">
    <location>
        <begin position="12"/>
        <end position="34"/>
    </location>
</feature>
<dbReference type="Pfam" id="PF25276">
    <property type="entry name" value="DUF7870"/>
    <property type="match status" value="2"/>
</dbReference>
<feature type="domain" description="DUF7870" evidence="3">
    <location>
        <begin position="288"/>
        <end position="385"/>
    </location>
</feature>
<proteinExistence type="predicted"/>
<keyword evidence="1" id="KW-0812">Transmembrane</keyword>
<keyword evidence="1" id="KW-1133">Transmembrane helix</keyword>
<sequence length="517" mass="58047">MEPASKPSKGRGLIARTLLFGVVVLLLRFVYVVAIRGGSCTSGDFCFFSLPDELSLPGAGGIFRGAANVRFAEESVVSNELRRRWTSRVWPKAVEFYAAIFQDLVVQGFLSPTSKCLCIDTSLGQEVFALKEIGIADSVGISKNKSPPLVITGDALHLPFGNNTFDFIFAGRVLDQNLRLGHLAEEISRVLKSEGFLVLLTGSAGDRYSLHSLEALFPFCKKVRSREVDGIDSLKTLREIVFQKEELNLNVLHKGEEGENDAYPSSGGILVNNCPVSAHKLQLLRSAEPLIEEEPLKPWITLKRNVKDIKYLPSMVDISFKQRYVYIDVGARSYGSSIGSWFRKQYPMQNKTFDIYAIEADKAFHGEYASRKGITLIPMAAWIRNESLSFEVNHDLEKKGDEKGLGMGRIRRDSLSSGNLHTVQGFDLAEWLKSTVTEKDFVVMKMDVEGAEFDLVPRLFETGAICLIDELFLECHYNRWQRCCVGKRSPKYENTYGQCIHLFSSVRDSGVLVHQWW</sequence>
<organism evidence="4 5">
    <name type="scientific">Apostasia shenzhenica</name>
    <dbReference type="NCBI Taxonomy" id="1088818"/>
    <lineage>
        <taxon>Eukaryota</taxon>
        <taxon>Viridiplantae</taxon>
        <taxon>Streptophyta</taxon>
        <taxon>Embryophyta</taxon>
        <taxon>Tracheophyta</taxon>
        <taxon>Spermatophyta</taxon>
        <taxon>Magnoliopsida</taxon>
        <taxon>Liliopsida</taxon>
        <taxon>Asparagales</taxon>
        <taxon>Orchidaceae</taxon>
        <taxon>Apostasioideae</taxon>
        <taxon>Apostasia</taxon>
    </lineage>
</organism>
<keyword evidence="1" id="KW-0472">Membrane</keyword>
<keyword evidence="5" id="KW-1185">Reference proteome</keyword>
<evidence type="ECO:0000259" key="3">
    <source>
        <dbReference type="Pfam" id="PF25276"/>
    </source>
</evidence>
<dbReference type="Proteomes" id="UP000236161">
    <property type="component" value="Unassembled WGS sequence"/>
</dbReference>
<evidence type="ECO:0000259" key="2">
    <source>
        <dbReference type="Pfam" id="PF08241"/>
    </source>
</evidence>
<name>A0A2I0BHI4_9ASPA</name>
<feature type="domain" description="DUF7870" evidence="3">
    <location>
        <begin position="421"/>
        <end position="517"/>
    </location>
</feature>
<dbReference type="STRING" id="1088818.A0A2I0BHI4"/>
<dbReference type="OrthoDB" id="10006218at2759"/>
<dbReference type="AlphaFoldDB" id="A0A2I0BHI4"/>
<dbReference type="EMBL" id="KZ451883">
    <property type="protein sequence ID" value="PKA67249.1"/>
    <property type="molecule type" value="Genomic_DNA"/>
</dbReference>
<dbReference type="Gene3D" id="3.40.50.150">
    <property type="entry name" value="Vaccinia Virus protein VP39"/>
    <property type="match status" value="2"/>
</dbReference>
<dbReference type="InterPro" id="IPR029063">
    <property type="entry name" value="SAM-dependent_MTases_sf"/>
</dbReference>
<dbReference type="Pfam" id="PF08241">
    <property type="entry name" value="Methyltransf_11"/>
    <property type="match status" value="1"/>
</dbReference>
<dbReference type="InterPro" id="IPR013216">
    <property type="entry name" value="Methyltransf_11"/>
</dbReference>
<accession>A0A2I0BHI4</accession>